<reference evidence="11" key="1">
    <citation type="submission" date="2022-07" db="EMBL/GenBank/DDBJ databases">
        <title>The genome of Lyophyllum shimeji provides insight into the initial evolution of ectomycorrhizal fungal genome.</title>
        <authorList>
            <person name="Kobayashi Y."/>
            <person name="Shibata T."/>
            <person name="Hirakawa H."/>
            <person name="Shigenobu S."/>
            <person name="Nishiyama T."/>
            <person name="Yamada A."/>
            <person name="Hasebe M."/>
            <person name="Kawaguchi M."/>
        </authorList>
    </citation>
    <scope>NUCLEOTIDE SEQUENCE</scope>
    <source>
        <strain evidence="11">AT787</strain>
    </source>
</reference>
<evidence type="ECO:0000313" key="11">
    <source>
        <dbReference type="EMBL" id="GLB44539.1"/>
    </source>
</evidence>
<keyword evidence="6" id="KW-0443">Lipid metabolism</keyword>
<organism evidence="11 12">
    <name type="scientific">Lyophyllum shimeji</name>
    <name type="common">Hon-shimeji</name>
    <name type="synonym">Tricholoma shimeji</name>
    <dbReference type="NCBI Taxonomy" id="47721"/>
    <lineage>
        <taxon>Eukaryota</taxon>
        <taxon>Fungi</taxon>
        <taxon>Dikarya</taxon>
        <taxon>Basidiomycota</taxon>
        <taxon>Agaricomycotina</taxon>
        <taxon>Agaricomycetes</taxon>
        <taxon>Agaricomycetidae</taxon>
        <taxon>Agaricales</taxon>
        <taxon>Tricholomatineae</taxon>
        <taxon>Lyophyllaceae</taxon>
        <taxon>Lyophyllum</taxon>
    </lineage>
</organism>
<evidence type="ECO:0000256" key="1">
    <source>
        <dbReference type="ARBA" id="ARBA00006499"/>
    </source>
</evidence>
<dbReference type="GO" id="GO:0005737">
    <property type="term" value="C:cytoplasm"/>
    <property type="evidence" value="ECO:0007669"/>
    <property type="project" value="TreeGrafter"/>
</dbReference>
<dbReference type="GO" id="GO:0052689">
    <property type="term" value="F:carboxylic ester hydrolase activity"/>
    <property type="evidence" value="ECO:0007669"/>
    <property type="project" value="UniProtKB-KW"/>
</dbReference>
<evidence type="ECO:0000256" key="2">
    <source>
        <dbReference type="ARBA" id="ARBA00012423"/>
    </source>
</evidence>
<protein>
    <recommendedName>
        <fullName evidence="3">Acyl-protein thioesterase 1</fullName>
        <ecNumber evidence="2">3.1.2.22</ecNumber>
    </recommendedName>
    <alternativeName>
        <fullName evidence="8">Palmitoyl-protein hydrolase</fullName>
    </alternativeName>
</protein>
<evidence type="ECO:0000256" key="9">
    <source>
        <dbReference type="ARBA" id="ARBA00047337"/>
    </source>
</evidence>
<dbReference type="PANTHER" id="PTHR10655:SF17">
    <property type="entry name" value="LYSOPHOSPHOLIPASE-LIKE PROTEIN 1"/>
    <property type="match status" value="1"/>
</dbReference>
<dbReference type="InterPro" id="IPR003140">
    <property type="entry name" value="PLipase/COase/thioEstase"/>
</dbReference>
<dbReference type="PANTHER" id="PTHR10655">
    <property type="entry name" value="LYSOPHOSPHOLIPASE-RELATED"/>
    <property type="match status" value="1"/>
</dbReference>
<feature type="domain" description="Phospholipase/carboxylesterase/thioesterase" evidence="10">
    <location>
        <begin position="51"/>
        <end position="233"/>
    </location>
</feature>
<dbReference type="OrthoDB" id="2418081at2759"/>
<keyword evidence="4" id="KW-0719">Serine esterase</keyword>
<evidence type="ECO:0000256" key="4">
    <source>
        <dbReference type="ARBA" id="ARBA00022487"/>
    </source>
</evidence>
<evidence type="ECO:0000259" key="10">
    <source>
        <dbReference type="Pfam" id="PF02230"/>
    </source>
</evidence>
<dbReference type="GO" id="GO:0008474">
    <property type="term" value="F:palmitoyl-(protein) hydrolase activity"/>
    <property type="evidence" value="ECO:0007669"/>
    <property type="project" value="UniProtKB-EC"/>
</dbReference>
<gene>
    <name evidence="11" type="ORF">LshimejAT787_1701660</name>
</gene>
<evidence type="ECO:0000256" key="8">
    <source>
        <dbReference type="ARBA" id="ARBA00031195"/>
    </source>
</evidence>
<evidence type="ECO:0000256" key="5">
    <source>
        <dbReference type="ARBA" id="ARBA00022801"/>
    </source>
</evidence>
<comment type="function">
    <text evidence="7">Hydrolyzes fatty acids from S-acylated cysteine residues in proteins with a strong preference for palmitoylated G-alpha proteins over other acyl substrates. Mediates the deacylation of G-alpha proteins such as GPA1 in vivo, but has weak or no activity toward palmitoylated Ras proteins. Has weak lysophospholipase activity in vitro; however such activity may not exist in vivo.</text>
</comment>
<keyword evidence="5" id="KW-0378">Hydrolase</keyword>
<keyword evidence="12" id="KW-1185">Reference proteome</keyword>
<dbReference type="GO" id="GO:0006631">
    <property type="term" value="P:fatty acid metabolic process"/>
    <property type="evidence" value="ECO:0007669"/>
    <property type="project" value="UniProtKB-KW"/>
</dbReference>
<name>A0A9P3PZM7_LYOSH</name>
<dbReference type="InterPro" id="IPR029058">
    <property type="entry name" value="AB_hydrolase_fold"/>
</dbReference>
<sequence length="296" mass="33006">MVFEKILNKFSDRFNPGRSDTLKTADMRTVANETLDPGMVTTEGSYGFISIQPMEKHTATVIWLHGLGGSPHGMLTCANMLRENAGVEHVKFIFPQAHRMAITGARGASMNSWFDCFSFDYENRDEDEPGLYRAVERINDIVSAEEEEHNIPSSRIIVGGISQGSAVSLLTALTTKRPLAGVFVLAGYIPLRRKTKEVASPLAPTVPIFWGHGRLDFKVKYDFSFQSARALSSDLGIPFHESDKRLTPDDFKEPGSAAGVRFMSYDHLGHWMNSSEMEDLHTWMTALLPKLTPHQV</sequence>
<evidence type="ECO:0000313" key="12">
    <source>
        <dbReference type="Proteomes" id="UP001063166"/>
    </source>
</evidence>
<comment type="similarity">
    <text evidence="1">Belongs to the AB hydrolase superfamily. AB hydrolase 2 family.</text>
</comment>
<accession>A0A9P3PZM7</accession>
<dbReference type="EC" id="3.1.2.22" evidence="2"/>
<dbReference type="Proteomes" id="UP001063166">
    <property type="component" value="Unassembled WGS sequence"/>
</dbReference>
<keyword evidence="6" id="KW-0276">Fatty acid metabolism</keyword>
<evidence type="ECO:0000256" key="7">
    <source>
        <dbReference type="ARBA" id="ARBA00029392"/>
    </source>
</evidence>
<evidence type="ECO:0000256" key="3">
    <source>
        <dbReference type="ARBA" id="ARBA00014923"/>
    </source>
</evidence>
<dbReference type="EMBL" id="BRPK01000017">
    <property type="protein sequence ID" value="GLB44539.1"/>
    <property type="molecule type" value="Genomic_DNA"/>
</dbReference>
<dbReference type="SUPFAM" id="SSF53474">
    <property type="entry name" value="alpha/beta-Hydrolases"/>
    <property type="match status" value="1"/>
</dbReference>
<dbReference type="Gene3D" id="3.40.50.1820">
    <property type="entry name" value="alpha/beta hydrolase"/>
    <property type="match status" value="1"/>
</dbReference>
<evidence type="ECO:0000256" key="6">
    <source>
        <dbReference type="ARBA" id="ARBA00022832"/>
    </source>
</evidence>
<dbReference type="AlphaFoldDB" id="A0A9P3PZM7"/>
<comment type="caution">
    <text evidence="11">The sequence shown here is derived from an EMBL/GenBank/DDBJ whole genome shotgun (WGS) entry which is preliminary data.</text>
</comment>
<dbReference type="Pfam" id="PF02230">
    <property type="entry name" value="Abhydrolase_2"/>
    <property type="match status" value="1"/>
</dbReference>
<comment type="catalytic activity">
    <reaction evidence="9">
        <text>S-hexadecanoyl-L-cysteinyl-[protein] + H2O = L-cysteinyl-[protein] + hexadecanoate + H(+)</text>
        <dbReference type="Rhea" id="RHEA:19233"/>
        <dbReference type="Rhea" id="RHEA-COMP:10131"/>
        <dbReference type="Rhea" id="RHEA-COMP:11032"/>
        <dbReference type="ChEBI" id="CHEBI:7896"/>
        <dbReference type="ChEBI" id="CHEBI:15377"/>
        <dbReference type="ChEBI" id="CHEBI:15378"/>
        <dbReference type="ChEBI" id="CHEBI:29950"/>
        <dbReference type="ChEBI" id="CHEBI:74151"/>
        <dbReference type="EC" id="3.1.2.22"/>
    </reaction>
</comment>
<proteinExistence type="inferred from homology"/>
<dbReference type="InterPro" id="IPR050565">
    <property type="entry name" value="LYPA1-2/EST-like"/>
</dbReference>